<evidence type="ECO:0000313" key="17">
    <source>
        <dbReference type="Proteomes" id="UP000275408"/>
    </source>
</evidence>
<evidence type="ECO:0000256" key="13">
    <source>
        <dbReference type="ARBA" id="ARBA00079859"/>
    </source>
</evidence>
<dbReference type="Gene3D" id="3.30.200.20">
    <property type="entry name" value="Phosphorylase Kinase, domain 1"/>
    <property type="match status" value="1"/>
</dbReference>
<feature type="compositionally biased region" description="Low complexity" evidence="14">
    <location>
        <begin position="102"/>
        <end position="116"/>
    </location>
</feature>
<keyword evidence="9" id="KW-0067">ATP-binding</keyword>
<feature type="compositionally biased region" description="Basic and acidic residues" evidence="14">
    <location>
        <begin position="227"/>
        <end position="239"/>
    </location>
</feature>
<evidence type="ECO:0000256" key="14">
    <source>
        <dbReference type="SAM" id="MobiDB-lite"/>
    </source>
</evidence>
<dbReference type="PANTHER" id="PTHR24056:SF107">
    <property type="entry name" value="CYCLIN-DEPENDENT KINASE 11A-RELATED"/>
    <property type="match status" value="1"/>
</dbReference>
<dbReference type="InterPro" id="IPR050108">
    <property type="entry name" value="CDK"/>
</dbReference>
<evidence type="ECO:0000313" key="16">
    <source>
        <dbReference type="EMBL" id="RMX38198.1"/>
    </source>
</evidence>
<dbReference type="AlphaFoldDB" id="A0A3M6TA59"/>
<feature type="region of interest" description="Disordered" evidence="14">
    <location>
        <begin position="938"/>
        <end position="1000"/>
    </location>
</feature>
<feature type="compositionally biased region" description="Low complexity" evidence="14">
    <location>
        <begin position="524"/>
        <end position="535"/>
    </location>
</feature>
<evidence type="ECO:0000256" key="6">
    <source>
        <dbReference type="ARBA" id="ARBA00022679"/>
    </source>
</evidence>
<dbReference type="GO" id="GO:0007346">
    <property type="term" value="P:regulation of mitotic cell cycle"/>
    <property type="evidence" value="ECO:0007669"/>
    <property type="project" value="TreeGrafter"/>
</dbReference>
<feature type="compositionally biased region" description="Basic and acidic residues" evidence="14">
    <location>
        <begin position="454"/>
        <end position="523"/>
    </location>
</feature>
<dbReference type="OMA" id="DEWQGSK"/>
<comment type="catalytic activity">
    <reaction evidence="12">
        <text>L-seryl-[protein] + ATP = O-phospho-L-seryl-[protein] + ADP + H(+)</text>
        <dbReference type="Rhea" id="RHEA:17989"/>
        <dbReference type="Rhea" id="RHEA-COMP:9863"/>
        <dbReference type="Rhea" id="RHEA-COMP:11604"/>
        <dbReference type="ChEBI" id="CHEBI:15378"/>
        <dbReference type="ChEBI" id="CHEBI:29999"/>
        <dbReference type="ChEBI" id="CHEBI:30616"/>
        <dbReference type="ChEBI" id="CHEBI:83421"/>
        <dbReference type="ChEBI" id="CHEBI:456216"/>
        <dbReference type="EC" id="2.7.11.22"/>
    </reaction>
</comment>
<reference evidence="16 17" key="1">
    <citation type="journal article" date="2018" name="Sci. Rep.">
        <title>Comparative analysis of the Pocillopora damicornis genome highlights role of immune system in coral evolution.</title>
        <authorList>
            <person name="Cunning R."/>
            <person name="Bay R.A."/>
            <person name="Gillette P."/>
            <person name="Baker A.C."/>
            <person name="Traylor-Knowles N."/>
        </authorList>
    </citation>
    <scope>NUCLEOTIDE SEQUENCE [LARGE SCALE GENOMIC DNA]</scope>
    <source>
        <strain evidence="16">RSMAS</strain>
        <tissue evidence="16">Whole animal</tissue>
    </source>
</reference>
<dbReference type="GO" id="GO:0005634">
    <property type="term" value="C:nucleus"/>
    <property type="evidence" value="ECO:0007669"/>
    <property type="project" value="TreeGrafter"/>
</dbReference>
<dbReference type="CDD" id="cd07843">
    <property type="entry name" value="STKc_CDC2L1"/>
    <property type="match status" value="1"/>
</dbReference>
<dbReference type="InterPro" id="IPR045267">
    <property type="entry name" value="CDK11/PITSLRE_STKc"/>
</dbReference>
<dbReference type="Proteomes" id="UP000275408">
    <property type="component" value="Unassembled WGS sequence"/>
</dbReference>
<dbReference type="SUPFAM" id="SSF56112">
    <property type="entry name" value="Protein kinase-like (PK-like)"/>
    <property type="match status" value="1"/>
</dbReference>
<comment type="similarity">
    <text evidence="2">Belongs to the protein kinase superfamily. CMGC Ser/Thr protein kinase family. CDC2/CDKX subfamily.</text>
</comment>
<dbReference type="PANTHER" id="PTHR24056">
    <property type="entry name" value="CELL DIVISION PROTEIN KINASE"/>
    <property type="match status" value="1"/>
</dbReference>
<dbReference type="InterPro" id="IPR011009">
    <property type="entry name" value="Kinase-like_dom_sf"/>
</dbReference>
<feature type="region of interest" description="Disordered" evidence="14">
    <location>
        <begin position="1"/>
        <end position="614"/>
    </location>
</feature>
<dbReference type="SMART" id="SM00220">
    <property type="entry name" value="S_TKc"/>
    <property type="match status" value="1"/>
</dbReference>
<dbReference type="InterPro" id="IPR008271">
    <property type="entry name" value="Ser/Thr_kinase_AS"/>
</dbReference>
<dbReference type="Pfam" id="PF00069">
    <property type="entry name" value="Pkinase"/>
    <property type="match status" value="1"/>
</dbReference>
<proteinExistence type="inferred from homology"/>
<evidence type="ECO:0000256" key="9">
    <source>
        <dbReference type="ARBA" id="ARBA00022840"/>
    </source>
</evidence>
<dbReference type="Gene3D" id="1.10.510.10">
    <property type="entry name" value="Transferase(Phosphotransferase) domain 1"/>
    <property type="match status" value="1"/>
</dbReference>
<evidence type="ECO:0000256" key="11">
    <source>
        <dbReference type="ARBA" id="ARBA00047811"/>
    </source>
</evidence>
<comment type="cofactor">
    <cofactor evidence="1">
        <name>Mg(2+)</name>
        <dbReference type="ChEBI" id="CHEBI:18420"/>
    </cofactor>
</comment>
<feature type="compositionally biased region" description="Polar residues" evidence="14">
    <location>
        <begin position="61"/>
        <end position="72"/>
    </location>
</feature>
<evidence type="ECO:0000256" key="1">
    <source>
        <dbReference type="ARBA" id="ARBA00001946"/>
    </source>
</evidence>
<feature type="compositionally biased region" description="Basic and acidic residues" evidence="14">
    <location>
        <begin position="177"/>
        <end position="199"/>
    </location>
</feature>
<feature type="compositionally biased region" description="Basic and acidic residues" evidence="14">
    <location>
        <begin position="157"/>
        <end position="166"/>
    </location>
</feature>
<feature type="compositionally biased region" description="Basic and acidic residues" evidence="14">
    <location>
        <begin position="389"/>
        <end position="398"/>
    </location>
</feature>
<evidence type="ECO:0000256" key="4">
    <source>
        <dbReference type="ARBA" id="ARBA00022527"/>
    </source>
</evidence>
<feature type="compositionally biased region" description="Acidic residues" evidence="14">
    <location>
        <begin position="200"/>
        <end position="216"/>
    </location>
</feature>
<keyword evidence="17" id="KW-1185">Reference proteome</keyword>
<feature type="compositionally biased region" description="Basic and acidic residues" evidence="14">
    <location>
        <begin position="341"/>
        <end position="379"/>
    </location>
</feature>
<dbReference type="EC" id="2.7.11.22" evidence="3"/>
<evidence type="ECO:0000256" key="7">
    <source>
        <dbReference type="ARBA" id="ARBA00022741"/>
    </source>
</evidence>
<comment type="caution">
    <text evidence="16">The sequence shown here is derived from an EMBL/GenBank/DDBJ whole genome shotgun (WGS) entry which is preliminary data.</text>
</comment>
<evidence type="ECO:0000256" key="12">
    <source>
        <dbReference type="ARBA" id="ARBA00048367"/>
    </source>
</evidence>
<organism evidence="16 17">
    <name type="scientific">Pocillopora damicornis</name>
    <name type="common">Cauliflower coral</name>
    <name type="synonym">Millepora damicornis</name>
    <dbReference type="NCBI Taxonomy" id="46731"/>
    <lineage>
        <taxon>Eukaryota</taxon>
        <taxon>Metazoa</taxon>
        <taxon>Cnidaria</taxon>
        <taxon>Anthozoa</taxon>
        <taxon>Hexacorallia</taxon>
        <taxon>Scleractinia</taxon>
        <taxon>Astrocoeniina</taxon>
        <taxon>Pocilloporidae</taxon>
        <taxon>Pocillopora</taxon>
    </lineage>
</organism>
<dbReference type="GO" id="GO:0005524">
    <property type="term" value="F:ATP binding"/>
    <property type="evidence" value="ECO:0007669"/>
    <property type="project" value="UniProtKB-KW"/>
</dbReference>
<evidence type="ECO:0000256" key="5">
    <source>
        <dbReference type="ARBA" id="ARBA00022553"/>
    </source>
</evidence>
<evidence type="ECO:0000256" key="3">
    <source>
        <dbReference type="ARBA" id="ARBA00012425"/>
    </source>
</evidence>
<feature type="compositionally biased region" description="Basic and acidic residues" evidence="14">
    <location>
        <begin position="264"/>
        <end position="299"/>
    </location>
</feature>
<feature type="compositionally biased region" description="Basic and acidic residues" evidence="14">
    <location>
        <begin position="406"/>
        <end position="418"/>
    </location>
</feature>
<keyword evidence="10" id="KW-0131">Cell cycle</keyword>
<evidence type="ECO:0000256" key="10">
    <source>
        <dbReference type="ARBA" id="ARBA00023306"/>
    </source>
</evidence>
<feature type="domain" description="Protein kinase" evidence="15">
    <location>
        <begin position="632"/>
        <end position="922"/>
    </location>
</feature>
<feature type="compositionally biased region" description="Basic and acidic residues" evidence="14">
    <location>
        <begin position="942"/>
        <end position="957"/>
    </location>
</feature>
<feature type="compositionally biased region" description="Acidic residues" evidence="14">
    <location>
        <begin position="300"/>
        <end position="340"/>
    </location>
</feature>
<dbReference type="EMBL" id="RCHS01004038">
    <property type="protein sequence ID" value="RMX38198.1"/>
    <property type="molecule type" value="Genomic_DNA"/>
</dbReference>
<feature type="compositionally biased region" description="Basic and acidic residues" evidence="14">
    <location>
        <begin position="552"/>
        <end position="571"/>
    </location>
</feature>
<dbReference type="FunFam" id="1.10.510.10:FF:000124">
    <property type="entry name" value="cyclin-dependent kinase 11B isoform X1"/>
    <property type="match status" value="1"/>
</dbReference>
<keyword evidence="6" id="KW-0808">Transferase</keyword>
<keyword evidence="4" id="KW-0723">Serine/threonine-protein kinase</keyword>
<evidence type="ECO:0000256" key="2">
    <source>
        <dbReference type="ARBA" id="ARBA00006485"/>
    </source>
</evidence>
<dbReference type="OrthoDB" id="647at2759"/>
<feature type="compositionally biased region" description="Polar residues" evidence="14">
    <location>
        <begin position="84"/>
        <end position="95"/>
    </location>
</feature>
<dbReference type="PROSITE" id="PS00108">
    <property type="entry name" value="PROTEIN_KINASE_ST"/>
    <property type="match status" value="1"/>
</dbReference>
<sequence length="1000" mass="113760">MSSNPSKPSLKRPAESEINDEKDDSLDKAEERFRIKTLDEIRLEKRRRLEKDDASGEERNGSPTDNSGTASPVDSARRDRKPSSKQSSPAVQGTESEVIYQLSPEQTSLSSASSPSRTPKKLKQPSYHDGGTSGIQVNRRRKTEEEEGEIVSDPSDSESRRSESRSRRYSSISNPEVEEKHDATEQRGKDVTQEKKTDESSEEEDSDEEESEEDTETATATKRVLQGRKEMAEGKKESSVSESGSDSEESSSDDDDDDGDEKMEEAVSKSEHKESKVKQLREPEVKKSAPKEMVSKKNDDDDEGDESSSEQEDSSEEESEEEESEEDESESDSSEESEQEEVNKEVVEKTETMKTEEFETEDLHKELQQLKRQRPGDERHRHKLKTERHHYEEREHRGKGQGSSDARGDKERVREKGKGQVKYQGDTESRHSQSKSKGRSYEKGRSDQVAVAPKHKESRDKHRSYPKDSTKLKSERPDAREKQSKMDVERRKKDRSRKDSEKRVRSSTEDSSNRETKGKDRKNYSGSKRSSSASEKSNKESKDVEEDVPQNEPKKEEGKSLILTDRERRQFTNEVVDIESEGSSVEDEKQGVPSDVEMKFSDGEQEDDEEEEKTKLPPYYPAVRGCRNVEEFQWLNRIEEGTYGVVYRAKDKRTGDIVALKKLKMEREKEGFPITSLREINTLLKAQHPNIVTVREIVVGSNMDKIYIVMDYVEHDLKVLMEHMTQGFRIGEIKTLMIQLLRAVAHLHDNWILHRDLKASNLLLSNKGILKVGDFGLAREYGSPLKNYTPVVVTLWYRAPELLLGTKEYSTPIDLWSVGCIFAELLTMKPLFPGKSEIDQINRIFKELGTPSDKIWPGPPSYSELPAVQKMTFTDYPYNNLRNRFGAYLTDKGFDLLNRFLTYDPGKKKRITAEDALKHAYFSESPQPVDPSMFPTWPAKSEMAKRPKRKDVEHSPKAPEGGAMFAKLADEGDSGSGSLGFRMPTSQKGSAAVAGFTLKF</sequence>
<keyword evidence="5" id="KW-0597">Phosphoprotein</keyword>
<dbReference type="PROSITE" id="PS50011">
    <property type="entry name" value="PROTEIN_KINASE_DOM"/>
    <property type="match status" value="1"/>
</dbReference>
<keyword evidence="7" id="KW-0547">Nucleotide-binding</keyword>
<name>A0A3M6TA59_POCDA</name>
<feature type="compositionally biased region" description="Acidic residues" evidence="14">
    <location>
        <begin position="245"/>
        <end position="263"/>
    </location>
</feature>
<keyword evidence="8" id="KW-0418">Kinase</keyword>
<comment type="catalytic activity">
    <reaction evidence="11">
        <text>L-threonyl-[protein] + ATP = O-phospho-L-threonyl-[protein] + ADP + H(+)</text>
        <dbReference type="Rhea" id="RHEA:46608"/>
        <dbReference type="Rhea" id="RHEA-COMP:11060"/>
        <dbReference type="Rhea" id="RHEA-COMP:11605"/>
        <dbReference type="ChEBI" id="CHEBI:15378"/>
        <dbReference type="ChEBI" id="CHEBI:30013"/>
        <dbReference type="ChEBI" id="CHEBI:30616"/>
        <dbReference type="ChEBI" id="CHEBI:61977"/>
        <dbReference type="ChEBI" id="CHEBI:456216"/>
        <dbReference type="EC" id="2.7.11.22"/>
    </reaction>
</comment>
<dbReference type="STRING" id="46731.A0A3M6TA59"/>
<dbReference type="InterPro" id="IPR000719">
    <property type="entry name" value="Prot_kinase_dom"/>
</dbReference>
<dbReference type="GO" id="GO:0004693">
    <property type="term" value="F:cyclin-dependent protein serine/threonine kinase activity"/>
    <property type="evidence" value="ECO:0007669"/>
    <property type="project" value="UniProtKB-EC"/>
</dbReference>
<evidence type="ECO:0000256" key="8">
    <source>
        <dbReference type="ARBA" id="ARBA00022777"/>
    </source>
</evidence>
<feature type="compositionally biased region" description="Basic and acidic residues" evidence="14">
    <location>
        <begin position="586"/>
        <end position="602"/>
    </location>
</feature>
<feature type="compositionally biased region" description="Basic and acidic residues" evidence="14">
    <location>
        <begin position="25"/>
        <end position="60"/>
    </location>
</feature>
<protein>
    <recommendedName>
        <fullName evidence="3">cyclin-dependent kinase</fullName>
        <ecNumber evidence="3">2.7.11.22</ecNumber>
    </recommendedName>
    <alternativeName>
        <fullName evidence="13">Galactosyltransferase-associated protein kinase p58/GTA</fullName>
    </alternativeName>
</protein>
<accession>A0A3M6TA59</accession>
<gene>
    <name evidence="16" type="ORF">pdam_00003362</name>
</gene>
<dbReference type="FunFam" id="3.30.200.20:FF:000054">
    <property type="entry name" value="Cyclin-dependent kinase 11B"/>
    <property type="match status" value="1"/>
</dbReference>
<evidence type="ECO:0000259" key="15">
    <source>
        <dbReference type="PROSITE" id="PS50011"/>
    </source>
</evidence>